<protein>
    <submittedName>
        <fullName evidence="3">15262_t:CDS:1</fullName>
    </submittedName>
</protein>
<sequence>MLGFVDLKAVGLKVNFDKCVFLQPYLQFLGQVVGRDRIRSDNRKVEKVRNFPAPTNLQQLCGFIGLALYYQKFIANFASIACPLHHLLKKDVKYKWKQEQEDAFKQLKSHFTEASILRYPDFDKTFIIHTDASGIGLGAMLAQKDDHGKEYVVAYMSRSLTKPEKNYSTTELECLAVLWAVEYFCHYFGLDPFFGCCRLCSAEMATNFGVNWSLSSLDSPVAAIQF</sequence>
<dbReference type="FunFam" id="3.30.70.270:FF:000020">
    <property type="entry name" value="Transposon Tf2-6 polyprotein-like Protein"/>
    <property type="match status" value="1"/>
</dbReference>
<evidence type="ECO:0000259" key="2">
    <source>
        <dbReference type="Pfam" id="PF17919"/>
    </source>
</evidence>
<dbReference type="PANTHER" id="PTHR37984:SF5">
    <property type="entry name" value="PROTEIN NYNRIN-LIKE"/>
    <property type="match status" value="1"/>
</dbReference>
<dbReference type="FunFam" id="3.10.20.370:FF:000001">
    <property type="entry name" value="Retrovirus-related Pol polyprotein from transposon 17.6-like protein"/>
    <property type="match status" value="1"/>
</dbReference>
<dbReference type="Proteomes" id="UP000789405">
    <property type="component" value="Unassembled WGS sequence"/>
</dbReference>
<comment type="caution">
    <text evidence="3">The sequence shown here is derived from an EMBL/GenBank/DDBJ whole genome shotgun (WGS) entry which is preliminary data.</text>
</comment>
<dbReference type="InterPro" id="IPR043502">
    <property type="entry name" value="DNA/RNA_pol_sf"/>
</dbReference>
<dbReference type="PANTHER" id="PTHR37984">
    <property type="entry name" value="PROTEIN CBG26694"/>
    <property type="match status" value="1"/>
</dbReference>
<dbReference type="EMBL" id="CAJVPY010002818">
    <property type="protein sequence ID" value="CAG8572991.1"/>
    <property type="molecule type" value="Genomic_DNA"/>
</dbReference>
<dbReference type="InterPro" id="IPR050951">
    <property type="entry name" value="Retrovirus_Pol_polyprotein"/>
</dbReference>
<evidence type="ECO:0000313" key="3">
    <source>
        <dbReference type="EMBL" id="CAG8572991.1"/>
    </source>
</evidence>
<dbReference type="Pfam" id="PF17919">
    <property type="entry name" value="RT_RNaseH_2"/>
    <property type="match status" value="1"/>
</dbReference>
<dbReference type="InterPro" id="IPR041577">
    <property type="entry name" value="RT_RNaseH_2"/>
</dbReference>
<organism evidence="3 4">
    <name type="scientific">Dentiscutata erythropus</name>
    <dbReference type="NCBI Taxonomy" id="1348616"/>
    <lineage>
        <taxon>Eukaryota</taxon>
        <taxon>Fungi</taxon>
        <taxon>Fungi incertae sedis</taxon>
        <taxon>Mucoromycota</taxon>
        <taxon>Glomeromycotina</taxon>
        <taxon>Glomeromycetes</taxon>
        <taxon>Diversisporales</taxon>
        <taxon>Gigasporaceae</taxon>
        <taxon>Dentiscutata</taxon>
    </lineage>
</organism>
<keyword evidence="1" id="KW-0511">Multifunctional enzyme</keyword>
<dbReference type="AlphaFoldDB" id="A0A9N9BLI1"/>
<dbReference type="InterPro" id="IPR043128">
    <property type="entry name" value="Rev_trsase/Diguanyl_cyclase"/>
</dbReference>
<accession>A0A9N9BLI1</accession>
<dbReference type="Gene3D" id="3.30.70.270">
    <property type="match status" value="1"/>
</dbReference>
<feature type="domain" description="Reverse transcriptase/retrotransposon-derived protein RNase H-like" evidence="2">
    <location>
        <begin position="96"/>
        <end position="191"/>
    </location>
</feature>
<evidence type="ECO:0000256" key="1">
    <source>
        <dbReference type="ARBA" id="ARBA00023268"/>
    </source>
</evidence>
<name>A0A9N9BLI1_9GLOM</name>
<proteinExistence type="predicted"/>
<dbReference type="SUPFAM" id="SSF56672">
    <property type="entry name" value="DNA/RNA polymerases"/>
    <property type="match status" value="1"/>
</dbReference>
<dbReference type="Gene3D" id="3.10.20.370">
    <property type="match status" value="1"/>
</dbReference>
<dbReference type="OrthoDB" id="5593162at2759"/>
<dbReference type="CDD" id="cd09274">
    <property type="entry name" value="RNase_HI_RT_Ty3"/>
    <property type="match status" value="1"/>
</dbReference>
<dbReference type="GO" id="GO:0003824">
    <property type="term" value="F:catalytic activity"/>
    <property type="evidence" value="ECO:0007669"/>
    <property type="project" value="UniProtKB-KW"/>
</dbReference>
<evidence type="ECO:0000313" key="4">
    <source>
        <dbReference type="Proteomes" id="UP000789405"/>
    </source>
</evidence>
<gene>
    <name evidence="3" type="ORF">DERYTH_LOCUS6301</name>
</gene>
<reference evidence="3" key="1">
    <citation type="submission" date="2021-06" db="EMBL/GenBank/DDBJ databases">
        <authorList>
            <person name="Kallberg Y."/>
            <person name="Tangrot J."/>
            <person name="Rosling A."/>
        </authorList>
    </citation>
    <scope>NUCLEOTIDE SEQUENCE</scope>
    <source>
        <strain evidence="3">MA453B</strain>
    </source>
</reference>
<keyword evidence="4" id="KW-1185">Reference proteome</keyword>